<evidence type="ECO:0000313" key="7">
    <source>
        <dbReference type="EMBL" id="CAB4665772.1"/>
    </source>
</evidence>
<feature type="transmembrane region" description="Helical" evidence="5">
    <location>
        <begin position="287"/>
        <end position="304"/>
    </location>
</feature>
<evidence type="ECO:0000313" key="9">
    <source>
        <dbReference type="EMBL" id="CAB4747583.1"/>
    </source>
</evidence>
<dbReference type="EMBL" id="CAFBPA010000026">
    <property type="protein sequence ID" value="CAB4997430.1"/>
    <property type="molecule type" value="Genomic_DNA"/>
</dbReference>
<feature type="transmembrane region" description="Helical" evidence="5">
    <location>
        <begin position="45"/>
        <end position="66"/>
    </location>
</feature>
<evidence type="ECO:0000256" key="5">
    <source>
        <dbReference type="SAM" id="Phobius"/>
    </source>
</evidence>
<dbReference type="EMBL" id="CAEZXZ010000002">
    <property type="protein sequence ID" value="CAB4692021.1"/>
    <property type="molecule type" value="Genomic_DNA"/>
</dbReference>
<dbReference type="PANTHER" id="PTHR32322:SF2">
    <property type="entry name" value="EAMA DOMAIN-CONTAINING PROTEIN"/>
    <property type="match status" value="1"/>
</dbReference>
<feature type="transmembrane region" description="Helical" evidence="5">
    <location>
        <begin position="78"/>
        <end position="97"/>
    </location>
</feature>
<evidence type="ECO:0000313" key="10">
    <source>
        <dbReference type="EMBL" id="CAB4997430.1"/>
    </source>
</evidence>
<keyword evidence="2 5" id="KW-0812">Transmembrane</keyword>
<dbReference type="EMBL" id="CAEZZA010000082">
    <property type="protein sequence ID" value="CAB4747583.1"/>
    <property type="molecule type" value="Genomic_DNA"/>
</dbReference>
<comment type="subcellular location">
    <subcellularLocation>
        <location evidence="1">Membrane</location>
        <topology evidence="1">Multi-pass membrane protein</topology>
    </subcellularLocation>
</comment>
<keyword evidence="3 5" id="KW-1133">Transmembrane helix</keyword>
<name>A0A6J6TLK6_9ZZZZ</name>
<evidence type="ECO:0000259" key="6">
    <source>
        <dbReference type="Pfam" id="PF00892"/>
    </source>
</evidence>
<feature type="transmembrane region" description="Helical" evidence="5">
    <location>
        <begin position="134"/>
        <end position="153"/>
    </location>
</feature>
<dbReference type="InterPro" id="IPR050638">
    <property type="entry name" value="AA-Vitamin_Transporters"/>
</dbReference>
<evidence type="ECO:0000313" key="11">
    <source>
        <dbReference type="EMBL" id="CAB5013831.1"/>
    </source>
</evidence>
<evidence type="ECO:0000256" key="4">
    <source>
        <dbReference type="ARBA" id="ARBA00023136"/>
    </source>
</evidence>
<dbReference type="AlphaFoldDB" id="A0A6J6TLK6"/>
<dbReference type="SUPFAM" id="SSF103481">
    <property type="entry name" value="Multidrug resistance efflux transporter EmrE"/>
    <property type="match status" value="2"/>
</dbReference>
<feature type="domain" description="EamA" evidence="6">
    <location>
        <begin position="21"/>
        <end position="150"/>
    </location>
</feature>
<protein>
    <submittedName>
        <fullName evidence="9">Unannotated protein</fullName>
    </submittedName>
</protein>
<feature type="transmembrane region" description="Helical" evidence="5">
    <location>
        <begin position="196"/>
        <end position="216"/>
    </location>
</feature>
<dbReference type="GO" id="GO:0016020">
    <property type="term" value="C:membrane"/>
    <property type="evidence" value="ECO:0007669"/>
    <property type="project" value="UniProtKB-SubCell"/>
</dbReference>
<dbReference type="InterPro" id="IPR000620">
    <property type="entry name" value="EamA_dom"/>
</dbReference>
<dbReference type="Pfam" id="PF00892">
    <property type="entry name" value="EamA"/>
    <property type="match status" value="2"/>
</dbReference>
<dbReference type="PANTHER" id="PTHR32322">
    <property type="entry name" value="INNER MEMBRANE TRANSPORTER"/>
    <property type="match status" value="1"/>
</dbReference>
<evidence type="ECO:0000313" key="8">
    <source>
        <dbReference type="EMBL" id="CAB4692021.1"/>
    </source>
</evidence>
<sequence>MSTVDVRGVVRASPMQIWVPLIILWVIWGSTYLGVAVVVESMPPLLSNALRFFMAALILAAALSIVKGPRVLRVSLPEFAYSILMGCLLLGVGIGTVALAERFVPSGIVALLVSIVPLWIVLFRIKAGDRPSPLTIAGVVVGLTGLGLMILPGGTTPRSGTEGDVVLWSCLLLASSFCWAFFSWKSTSYPLPKNSIVATFYELVGAGAMLLGLGALRGESIHFDTFTQASWLGWIWLVVAAVIGYSAYSYLITCAPMSLVSTYAYVNPAIAVLLGALIISEPITRDVVLGLTVVLGGVLLVTTGERKS</sequence>
<feature type="transmembrane region" description="Helical" evidence="5">
    <location>
        <begin position="263"/>
        <end position="281"/>
    </location>
</feature>
<evidence type="ECO:0000256" key="3">
    <source>
        <dbReference type="ARBA" id="ARBA00022989"/>
    </source>
</evidence>
<dbReference type="InterPro" id="IPR037185">
    <property type="entry name" value="EmrE-like"/>
</dbReference>
<evidence type="ECO:0000256" key="1">
    <source>
        <dbReference type="ARBA" id="ARBA00004141"/>
    </source>
</evidence>
<feature type="domain" description="EamA" evidence="6">
    <location>
        <begin position="167"/>
        <end position="302"/>
    </location>
</feature>
<organism evidence="9">
    <name type="scientific">freshwater metagenome</name>
    <dbReference type="NCBI Taxonomy" id="449393"/>
    <lineage>
        <taxon>unclassified sequences</taxon>
        <taxon>metagenomes</taxon>
        <taxon>ecological metagenomes</taxon>
    </lineage>
</organism>
<accession>A0A6J6TLK6</accession>
<feature type="transmembrane region" description="Helical" evidence="5">
    <location>
        <begin position="231"/>
        <end position="251"/>
    </location>
</feature>
<feature type="transmembrane region" description="Helical" evidence="5">
    <location>
        <begin position="17"/>
        <end position="39"/>
    </location>
</feature>
<dbReference type="EMBL" id="CAFBPJ010000042">
    <property type="protein sequence ID" value="CAB5013831.1"/>
    <property type="molecule type" value="Genomic_DNA"/>
</dbReference>
<reference evidence="9" key="1">
    <citation type="submission" date="2020-05" db="EMBL/GenBank/DDBJ databases">
        <authorList>
            <person name="Chiriac C."/>
            <person name="Salcher M."/>
            <person name="Ghai R."/>
            <person name="Kavagutti S V."/>
        </authorList>
    </citation>
    <scope>NUCLEOTIDE SEQUENCE</scope>
</reference>
<keyword evidence="4 5" id="KW-0472">Membrane</keyword>
<proteinExistence type="predicted"/>
<gene>
    <name evidence="7" type="ORF">UFOPK2310_00343</name>
    <name evidence="8" type="ORF">UFOPK2625_00027</name>
    <name evidence="9" type="ORF">UFOPK2809_00726</name>
    <name evidence="10" type="ORF">UFOPK4043_00288</name>
    <name evidence="11" type="ORF">UFOPK4092_00536</name>
</gene>
<dbReference type="EMBL" id="CAEZWW010000025">
    <property type="protein sequence ID" value="CAB4665772.1"/>
    <property type="molecule type" value="Genomic_DNA"/>
</dbReference>
<feature type="transmembrane region" description="Helical" evidence="5">
    <location>
        <begin position="103"/>
        <end position="122"/>
    </location>
</feature>
<feature type="transmembrane region" description="Helical" evidence="5">
    <location>
        <begin position="165"/>
        <end position="184"/>
    </location>
</feature>
<evidence type="ECO:0000256" key="2">
    <source>
        <dbReference type="ARBA" id="ARBA00022692"/>
    </source>
</evidence>